<evidence type="ECO:0000256" key="1">
    <source>
        <dbReference type="SAM" id="MobiDB-lite"/>
    </source>
</evidence>
<proteinExistence type="predicted"/>
<dbReference type="OrthoDB" id="2476089at2"/>
<gene>
    <name evidence="2" type="ORF">EDD68_1143</name>
</gene>
<feature type="compositionally biased region" description="Basic and acidic residues" evidence="1">
    <location>
        <begin position="47"/>
        <end position="71"/>
    </location>
</feature>
<dbReference type="Pfam" id="PF13217">
    <property type="entry name" value="DUF4025"/>
    <property type="match status" value="1"/>
</dbReference>
<dbReference type="AlphaFoldDB" id="A0A4R3MXM9"/>
<evidence type="ECO:0000313" key="3">
    <source>
        <dbReference type="Proteomes" id="UP000294650"/>
    </source>
</evidence>
<keyword evidence="3" id="KW-1185">Reference proteome</keyword>
<sequence>MDQKKKGKPSLAEKNYDPEDYNRKDEMSRGLAITHEQASDTLTEGTIDGKIERSSGKREDLSREGFEQEKK</sequence>
<dbReference type="InterPro" id="IPR025100">
    <property type="entry name" value="DUF4025"/>
</dbReference>
<feature type="compositionally biased region" description="Basic and acidic residues" evidence="1">
    <location>
        <begin position="14"/>
        <end position="28"/>
    </location>
</feature>
<dbReference type="Proteomes" id="UP000294650">
    <property type="component" value="Unassembled WGS sequence"/>
</dbReference>
<name>A0A4R3MXM9_9BACI</name>
<evidence type="ECO:0000313" key="2">
    <source>
        <dbReference type="EMBL" id="TCT20321.1"/>
    </source>
</evidence>
<reference evidence="2 3" key="1">
    <citation type="submission" date="2019-03" db="EMBL/GenBank/DDBJ databases">
        <title>Genomic Encyclopedia of Type Strains, Phase IV (KMG-IV): sequencing the most valuable type-strain genomes for metagenomic binning, comparative biology and taxonomic classification.</title>
        <authorList>
            <person name="Goeker M."/>
        </authorList>
    </citation>
    <scope>NUCLEOTIDE SEQUENCE [LARGE SCALE GENOMIC DNA]</scope>
    <source>
        <strain evidence="2 3">DSM 25894</strain>
    </source>
</reference>
<organism evidence="2 3">
    <name type="scientific">Melghiribacillus thermohalophilus</name>
    <dbReference type="NCBI Taxonomy" id="1324956"/>
    <lineage>
        <taxon>Bacteria</taxon>
        <taxon>Bacillati</taxon>
        <taxon>Bacillota</taxon>
        <taxon>Bacilli</taxon>
        <taxon>Bacillales</taxon>
        <taxon>Bacillaceae</taxon>
        <taxon>Melghiribacillus</taxon>
    </lineage>
</organism>
<dbReference type="RefSeq" id="WP_132372101.1">
    <property type="nucleotide sequence ID" value="NZ_SMAN01000014.1"/>
</dbReference>
<protein>
    <submittedName>
        <fullName evidence="2">Uncharacterized protein DUF4025</fullName>
    </submittedName>
</protein>
<comment type="caution">
    <text evidence="2">The sequence shown here is derived from an EMBL/GenBank/DDBJ whole genome shotgun (WGS) entry which is preliminary data.</text>
</comment>
<accession>A0A4R3MXM9</accession>
<dbReference type="EMBL" id="SMAN01000014">
    <property type="protein sequence ID" value="TCT20321.1"/>
    <property type="molecule type" value="Genomic_DNA"/>
</dbReference>
<feature type="region of interest" description="Disordered" evidence="1">
    <location>
        <begin position="1"/>
        <end position="71"/>
    </location>
</feature>